<protein>
    <submittedName>
        <fullName evidence="2">Uncharacterized protein</fullName>
    </submittedName>
</protein>
<dbReference type="Proteomes" id="UP000076738">
    <property type="component" value="Unassembled WGS sequence"/>
</dbReference>
<feature type="compositionally biased region" description="Basic and acidic residues" evidence="1">
    <location>
        <begin position="13"/>
        <end position="33"/>
    </location>
</feature>
<dbReference type="PANTHER" id="PTHR39398:SF1">
    <property type="entry name" value="CSN8_PSMD8_EIF3K DOMAIN-CONTAINING PROTEIN"/>
    <property type="match status" value="1"/>
</dbReference>
<gene>
    <name evidence="2" type="ORF">CALVIDRAFT_561226</name>
</gene>
<name>A0A167Q315_CALVF</name>
<dbReference type="PANTHER" id="PTHR39398">
    <property type="entry name" value="YALI0F14311P"/>
    <property type="match status" value="1"/>
</dbReference>
<evidence type="ECO:0000313" key="2">
    <source>
        <dbReference type="EMBL" id="KZO99360.1"/>
    </source>
</evidence>
<keyword evidence="3" id="KW-1185">Reference proteome</keyword>
<evidence type="ECO:0000313" key="3">
    <source>
        <dbReference type="Proteomes" id="UP000076738"/>
    </source>
</evidence>
<dbReference type="STRING" id="1330018.A0A167Q315"/>
<reference evidence="2 3" key="1">
    <citation type="journal article" date="2016" name="Mol. Biol. Evol.">
        <title>Comparative Genomics of Early-Diverging Mushroom-Forming Fungi Provides Insights into the Origins of Lignocellulose Decay Capabilities.</title>
        <authorList>
            <person name="Nagy L.G."/>
            <person name="Riley R."/>
            <person name="Tritt A."/>
            <person name="Adam C."/>
            <person name="Daum C."/>
            <person name="Floudas D."/>
            <person name="Sun H."/>
            <person name="Yadav J.S."/>
            <person name="Pangilinan J."/>
            <person name="Larsson K.H."/>
            <person name="Matsuura K."/>
            <person name="Barry K."/>
            <person name="Labutti K."/>
            <person name="Kuo R."/>
            <person name="Ohm R.A."/>
            <person name="Bhattacharya S.S."/>
            <person name="Shirouzu T."/>
            <person name="Yoshinaga Y."/>
            <person name="Martin F.M."/>
            <person name="Grigoriev I.V."/>
            <person name="Hibbett D.S."/>
        </authorList>
    </citation>
    <scope>NUCLEOTIDE SEQUENCE [LARGE SCALE GENOMIC DNA]</scope>
    <source>
        <strain evidence="2 3">TUFC12733</strain>
    </source>
</reference>
<dbReference type="OrthoDB" id="2100128at2759"/>
<accession>A0A167Q315</accession>
<sequence>MSAKSRYVPPALRHREDERKRRERAEKGKPLDRMERLAMISRSGGSEDANDTLKDYNVQEEFREYIEKHISAYKATNPFPPALNDDGSSSLSPSQRETLTNILIMFRKLREGILASRRVDHFAIETYETSARLAVYCQEDKALSSVFGRLVPDLYNAYDEATLTAGLSNLTTSAAPAATVSARQVPSKRDEFTAVYLLHLLHVAYPSQRDFLPRLKALSGQAPATFRLVAATAAHVRRGSFWALSQLVLHSTQPRSDLIQRMLIVILAKTRSRTWATLKAAYMQVQLDKGNWLCSVLGFEKAASVERFMKERAKLGEVVEKEATLPTWTIQKAAKGRS</sequence>
<dbReference type="Gene3D" id="1.25.40.990">
    <property type="match status" value="1"/>
</dbReference>
<organism evidence="2 3">
    <name type="scientific">Calocera viscosa (strain TUFC12733)</name>
    <dbReference type="NCBI Taxonomy" id="1330018"/>
    <lineage>
        <taxon>Eukaryota</taxon>
        <taxon>Fungi</taxon>
        <taxon>Dikarya</taxon>
        <taxon>Basidiomycota</taxon>
        <taxon>Agaricomycotina</taxon>
        <taxon>Dacrymycetes</taxon>
        <taxon>Dacrymycetales</taxon>
        <taxon>Dacrymycetaceae</taxon>
        <taxon>Calocera</taxon>
    </lineage>
</organism>
<evidence type="ECO:0000256" key="1">
    <source>
        <dbReference type="SAM" id="MobiDB-lite"/>
    </source>
</evidence>
<feature type="region of interest" description="Disordered" evidence="1">
    <location>
        <begin position="1"/>
        <end position="33"/>
    </location>
</feature>
<proteinExistence type="predicted"/>
<dbReference type="EMBL" id="KV417272">
    <property type="protein sequence ID" value="KZO99360.1"/>
    <property type="molecule type" value="Genomic_DNA"/>
</dbReference>
<dbReference type="AlphaFoldDB" id="A0A167Q315"/>